<proteinExistence type="predicted"/>
<dbReference type="RefSeq" id="WP_345513870.1">
    <property type="nucleotide sequence ID" value="NZ_BAAAXD010000026.1"/>
</dbReference>
<evidence type="ECO:0000256" key="4">
    <source>
        <dbReference type="ARBA" id="ARBA00022840"/>
    </source>
</evidence>
<evidence type="ECO:0000313" key="7">
    <source>
        <dbReference type="Proteomes" id="UP001589710"/>
    </source>
</evidence>
<reference evidence="6 7" key="1">
    <citation type="submission" date="2024-09" db="EMBL/GenBank/DDBJ databases">
        <authorList>
            <person name="Sun Q."/>
            <person name="Mori K."/>
        </authorList>
    </citation>
    <scope>NUCLEOTIDE SEQUENCE [LARGE SCALE GENOMIC DNA]</scope>
    <source>
        <strain evidence="6 7">JCM 3331</strain>
    </source>
</reference>
<dbReference type="SUPFAM" id="SSF53067">
    <property type="entry name" value="Actin-like ATPase domain"/>
    <property type="match status" value="1"/>
</dbReference>
<dbReference type="Pfam" id="PF00871">
    <property type="entry name" value="Acetate_kinase"/>
    <property type="match status" value="1"/>
</dbReference>
<dbReference type="Proteomes" id="UP001589710">
    <property type="component" value="Unassembled WGS sequence"/>
</dbReference>
<accession>A0ABV5RAQ6</accession>
<gene>
    <name evidence="6" type="ORF">ACFFTL_17215</name>
</gene>
<comment type="caution">
    <text evidence="6">The sequence shown here is derived from an EMBL/GenBank/DDBJ whole genome shotgun (WGS) entry which is preliminary data.</text>
</comment>
<evidence type="ECO:0000256" key="3">
    <source>
        <dbReference type="ARBA" id="ARBA00022777"/>
    </source>
</evidence>
<feature type="region of interest" description="Disordered" evidence="5">
    <location>
        <begin position="93"/>
        <end position="125"/>
    </location>
</feature>
<evidence type="ECO:0000313" key="6">
    <source>
        <dbReference type="EMBL" id="MFB9573999.1"/>
    </source>
</evidence>
<keyword evidence="7" id="KW-1185">Reference proteome</keyword>
<protein>
    <submittedName>
        <fullName evidence="6">Uncharacterized protein</fullName>
    </submittedName>
</protein>
<feature type="compositionally biased region" description="Basic and acidic residues" evidence="5">
    <location>
        <begin position="107"/>
        <end position="117"/>
    </location>
</feature>
<dbReference type="InterPro" id="IPR043129">
    <property type="entry name" value="ATPase_NBD"/>
</dbReference>
<dbReference type="InterPro" id="IPR000890">
    <property type="entry name" value="Aliphatic_acid_kin_short-chain"/>
</dbReference>
<keyword evidence="1" id="KW-0808">Transferase</keyword>
<evidence type="ECO:0000256" key="1">
    <source>
        <dbReference type="ARBA" id="ARBA00022679"/>
    </source>
</evidence>
<dbReference type="EMBL" id="JBHMCG010000076">
    <property type="protein sequence ID" value="MFB9573999.1"/>
    <property type="molecule type" value="Genomic_DNA"/>
</dbReference>
<dbReference type="Gene3D" id="3.30.420.40">
    <property type="match status" value="1"/>
</dbReference>
<evidence type="ECO:0000256" key="2">
    <source>
        <dbReference type="ARBA" id="ARBA00022741"/>
    </source>
</evidence>
<evidence type="ECO:0000256" key="5">
    <source>
        <dbReference type="SAM" id="MobiDB-lite"/>
    </source>
</evidence>
<keyword evidence="3" id="KW-0418">Kinase</keyword>
<keyword evidence="2" id="KW-0547">Nucleotide-binding</keyword>
<keyword evidence="4" id="KW-0067">ATP-binding</keyword>
<name>A0ABV5RAQ6_9ACTN</name>
<organism evidence="6 7">
    <name type="scientific">Streptomyces yanii</name>
    <dbReference type="NCBI Taxonomy" id="78510"/>
    <lineage>
        <taxon>Bacteria</taxon>
        <taxon>Bacillati</taxon>
        <taxon>Actinomycetota</taxon>
        <taxon>Actinomycetes</taxon>
        <taxon>Kitasatosporales</taxon>
        <taxon>Streptomycetaceae</taxon>
        <taxon>Streptomyces</taxon>
    </lineage>
</organism>
<sequence>MADVNGPDILVVDAGSSSLHLTVLGGDGREPAVKPLIEPAARETADTIEEFLRDAPRVGATGHRLVRGGPRLLRPTVDDDDVRAELTRTAGLAPLHMPPALTALDATRNRRPWDHRPRAGLCTRA</sequence>